<dbReference type="AlphaFoldDB" id="A0A5C3QGP4"/>
<accession>A0A5C3QGP4</accession>
<name>A0A5C3QGP4_9AGAR</name>
<proteinExistence type="predicted"/>
<evidence type="ECO:0000313" key="2">
    <source>
        <dbReference type="Proteomes" id="UP000305067"/>
    </source>
</evidence>
<gene>
    <name evidence="1" type="ORF">BDV98DRAFT_582863</name>
</gene>
<organism evidence="1 2">
    <name type="scientific">Pterulicium gracile</name>
    <dbReference type="NCBI Taxonomy" id="1884261"/>
    <lineage>
        <taxon>Eukaryota</taxon>
        <taxon>Fungi</taxon>
        <taxon>Dikarya</taxon>
        <taxon>Basidiomycota</taxon>
        <taxon>Agaricomycotina</taxon>
        <taxon>Agaricomycetes</taxon>
        <taxon>Agaricomycetidae</taxon>
        <taxon>Agaricales</taxon>
        <taxon>Pleurotineae</taxon>
        <taxon>Pterulaceae</taxon>
        <taxon>Pterulicium</taxon>
    </lineage>
</organism>
<keyword evidence="2" id="KW-1185">Reference proteome</keyword>
<protein>
    <submittedName>
        <fullName evidence="1">Uncharacterized protein</fullName>
    </submittedName>
</protein>
<dbReference type="Proteomes" id="UP000305067">
    <property type="component" value="Unassembled WGS sequence"/>
</dbReference>
<reference evidence="1 2" key="1">
    <citation type="journal article" date="2019" name="Nat. Ecol. Evol.">
        <title>Megaphylogeny resolves global patterns of mushroom evolution.</title>
        <authorList>
            <person name="Varga T."/>
            <person name="Krizsan K."/>
            <person name="Foldi C."/>
            <person name="Dima B."/>
            <person name="Sanchez-Garcia M."/>
            <person name="Sanchez-Ramirez S."/>
            <person name="Szollosi G.J."/>
            <person name="Szarkandi J.G."/>
            <person name="Papp V."/>
            <person name="Albert L."/>
            <person name="Andreopoulos W."/>
            <person name="Angelini C."/>
            <person name="Antonin V."/>
            <person name="Barry K.W."/>
            <person name="Bougher N.L."/>
            <person name="Buchanan P."/>
            <person name="Buyck B."/>
            <person name="Bense V."/>
            <person name="Catcheside P."/>
            <person name="Chovatia M."/>
            <person name="Cooper J."/>
            <person name="Damon W."/>
            <person name="Desjardin D."/>
            <person name="Finy P."/>
            <person name="Geml J."/>
            <person name="Haridas S."/>
            <person name="Hughes K."/>
            <person name="Justo A."/>
            <person name="Karasinski D."/>
            <person name="Kautmanova I."/>
            <person name="Kiss B."/>
            <person name="Kocsube S."/>
            <person name="Kotiranta H."/>
            <person name="LaButti K.M."/>
            <person name="Lechner B.E."/>
            <person name="Liimatainen K."/>
            <person name="Lipzen A."/>
            <person name="Lukacs Z."/>
            <person name="Mihaltcheva S."/>
            <person name="Morgado L.N."/>
            <person name="Niskanen T."/>
            <person name="Noordeloos M.E."/>
            <person name="Ohm R.A."/>
            <person name="Ortiz-Santana B."/>
            <person name="Ovrebo C."/>
            <person name="Racz N."/>
            <person name="Riley R."/>
            <person name="Savchenko A."/>
            <person name="Shiryaev A."/>
            <person name="Soop K."/>
            <person name="Spirin V."/>
            <person name="Szebenyi C."/>
            <person name="Tomsovsky M."/>
            <person name="Tulloss R.E."/>
            <person name="Uehling J."/>
            <person name="Grigoriev I.V."/>
            <person name="Vagvolgyi C."/>
            <person name="Papp T."/>
            <person name="Martin F.M."/>
            <person name="Miettinen O."/>
            <person name="Hibbett D.S."/>
            <person name="Nagy L.G."/>
        </authorList>
    </citation>
    <scope>NUCLEOTIDE SEQUENCE [LARGE SCALE GENOMIC DNA]</scope>
    <source>
        <strain evidence="1 2">CBS 309.79</strain>
    </source>
</reference>
<dbReference type="EMBL" id="ML178825">
    <property type="protein sequence ID" value="TFL01253.1"/>
    <property type="molecule type" value="Genomic_DNA"/>
</dbReference>
<sequence length="254" mass="28516">MAPNARVWRVYLDEAGHFDADMTQLISRTVKAHGDDVDARILGWLCNASSNASVRTVFVTAVSNLNVGFSARETLCRGIMRYTYDALMGCIEKNSHPDQILGENIIKEGMEKKAYIYLLTLIQLGPRPSPPHGTMASLLYGMNAHHGFNFDCSLEIGKMDQPGSRHLTQKPRFKSLKFIRGDLYAKTWIPSSRVPTSHDLCRLESPNTSKCIWILLLQRAIQSGVLVPFKLGVVRPRRARLDPTWESLTVALTF</sequence>
<evidence type="ECO:0000313" key="1">
    <source>
        <dbReference type="EMBL" id="TFL01253.1"/>
    </source>
</evidence>